<dbReference type="OMA" id="IVEVYIC"/>
<dbReference type="AlphaFoldDB" id="A0A2G3AGA8"/>
<dbReference type="EMBL" id="AYRZ02000001">
    <property type="protein sequence ID" value="PHT93264.1"/>
    <property type="molecule type" value="Genomic_DNA"/>
</dbReference>
<accession>A0A2G3AGA8</accession>
<reference evidence="2 3" key="1">
    <citation type="journal article" date="2014" name="Nat. Genet.">
        <title>Genome sequence of the hot pepper provides insights into the evolution of pungency in Capsicum species.</title>
        <authorList>
            <person name="Kim S."/>
            <person name="Park M."/>
            <person name="Yeom S.I."/>
            <person name="Kim Y.M."/>
            <person name="Lee J.M."/>
            <person name="Lee H.A."/>
            <person name="Seo E."/>
            <person name="Choi J."/>
            <person name="Cheong K."/>
            <person name="Kim K.T."/>
            <person name="Jung K."/>
            <person name="Lee G.W."/>
            <person name="Oh S.K."/>
            <person name="Bae C."/>
            <person name="Kim S.B."/>
            <person name="Lee H.Y."/>
            <person name="Kim S.Y."/>
            <person name="Kim M.S."/>
            <person name="Kang B.C."/>
            <person name="Jo Y.D."/>
            <person name="Yang H.B."/>
            <person name="Jeong H.J."/>
            <person name="Kang W.H."/>
            <person name="Kwon J.K."/>
            <person name="Shin C."/>
            <person name="Lim J.Y."/>
            <person name="Park J.H."/>
            <person name="Huh J.H."/>
            <person name="Kim J.S."/>
            <person name="Kim B.D."/>
            <person name="Cohen O."/>
            <person name="Paran I."/>
            <person name="Suh M.C."/>
            <person name="Lee S.B."/>
            <person name="Kim Y.K."/>
            <person name="Shin Y."/>
            <person name="Noh S.J."/>
            <person name="Park J."/>
            <person name="Seo Y.S."/>
            <person name="Kwon S.Y."/>
            <person name="Kim H.A."/>
            <person name="Park J.M."/>
            <person name="Kim H.J."/>
            <person name="Choi S.B."/>
            <person name="Bosland P.W."/>
            <person name="Reeves G."/>
            <person name="Jo S.H."/>
            <person name="Lee B.W."/>
            <person name="Cho H.T."/>
            <person name="Choi H.S."/>
            <person name="Lee M.S."/>
            <person name="Yu Y."/>
            <person name="Do Choi Y."/>
            <person name="Park B.S."/>
            <person name="van Deynze A."/>
            <person name="Ashrafi H."/>
            <person name="Hill T."/>
            <person name="Kim W.T."/>
            <person name="Pai H.S."/>
            <person name="Ahn H.K."/>
            <person name="Yeam I."/>
            <person name="Giovannoni J.J."/>
            <person name="Rose J.K."/>
            <person name="Sorensen I."/>
            <person name="Lee S.J."/>
            <person name="Kim R.W."/>
            <person name="Choi I.Y."/>
            <person name="Choi B.S."/>
            <person name="Lim J.S."/>
            <person name="Lee Y.H."/>
            <person name="Choi D."/>
        </authorList>
    </citation>
    <scope>NUCLEOTIDE SEQUENCE [LARGE SCALE GENOMIC DNA]</scope>
    <source>
        <strain evidence="3">cv. CM334</strain>
    </source>
</reference>
<evidence type="ECO:0000313" key="3">
    <source>
        <dbReference type="Proteomes" id="UP000222542"/>
    </source>
</evidence>
<reference evidence="2 3" key="2">
    <citation type="journal article" date="2017" name="Genome Biol.">
        <title>New reference genome sequences of hot pepper reveal the massive evolution of plant disease-resistance genes by retroduplication.</title>
        <authorList>
            <person name="Kim S."/>
            <person name="Park J."/>
            <person name="Yeom S.I."/>
            <person name="Kim Y.M."/>
            <person name="Seo E."/>
            <person name="Kim K.T."/>
            <person name="Kim M.S."/>
            <person name="Lee J.M."/>
            <person name="Cheong K."/>
            <person name="Shin H.S."/>
            <person name="Kim S.B."/>
            <person name="Han K."/>
            <person name="Lee J."/>
            <person name="Park M."/>
            <person name="Lee H.A."/>
            <person name="Lee H.Y."/>
            <person name="Lee Y."/>
            <person name="Oh S."/>
            <person name="Lee J.H."/>
            <person name="Choi E."/>
            <person name="Choi E."/>
            <person name="Lee S.E."/>
            <person name="Jeon J."/>
            <person name="Kim H."/>
            <person name="Choi G."/>
            <person name="Song H."/>
            <person name="Lee J."/>
            <person name="Lee S.C."/>
            <person name="Kwon J.K."/>
            <person name="Lee H.Y."/>
            <person name="Koo N."/>
            <person name="Hong Y."/>
            <person name="Kim R.W."/>
            <person name="Kang W.H."/>
            <person name="Huh J.H."/>
            <person name="Kang B.C."/>
            <person name="Yang T.J."/>
            <person name="Lee Y.H."/>
            <person name="Bennetzen J.L."/>
            <person name="Choi D."/>
        </authorList>
    </citation>
    <scope>NUCLEOTIDE SEQUENCE [LARGE SCALE GENOMIC DNA]</scope>
    <source>
        <strain evidence="3">cv. CM334</strain>
    </source>
</reference>
<feature type="region of interest" description="Disordered" evidence="1">
    <location>
        <begin position="150"/>
        <end position="172"/>
    </location>
</feature>
<evidence type="ECO:0000313" key="2">
    <source>
        <dbReference type="EMBL" id="PHT93264.1"/>
    </source>
</evidence>
<sequence>MDVAKLSYFELIGFLKELGYATTRCTLYLRPPKKDFLLSFQCDEDIFELSQSFENGDIVEVYICHMVDQLDQVDGSNGLLEYTTTNEESFVAFNKEGDKGVHEGDRVVEKGVEGAGGEAASGGETAATAEATPGEASSAGVVTAGGEVAAGGEAATTSEVANTDASDLLTEKSSDSDYEDLFVEDDTEFKSDVHEEDINLRAERRKYQRIKRR</sequence>
<evidence type="ECO:0008006" key="4">
    <source>
        <dbReference type="Google" id="ProtNLM"/>
    </source>
</evidence>
<dbReference type="Proteomes" id="UP000222542">
    <property type="component" value="Unassembled WGS sequence"/>
</dbReference>
<evidence type="ECO:0000256" key="1">
    <source>
        <dbReference type="SAM" id="MobiDB-lite"/>
    </source>
</evidence>
<proteinExistence type="predicted"/>
<name>A0A2G3AGA8_CAPAN</name>
<gene>
    <name evidence="2" type="ORF">T459_01146</name>
</gene>
<feature type="compositionally biased region" description="Low complexity" evidence="1">
    <location>
        <begin position="150"/>
        <end position="161"/>
    </location>
</feature>
<keyword evidence="3" id="KW-1185">Reference proteome</keyword>
<comment type="caution">
    <text evidence="2">The sequence shown here is derived from an EMBL/GenBank/DDBJ whole genome shotgun (WGS) entry which is preliminary data.</text>
</comment>
<organism evidence="2 3">
    <name type="scientific">Capsicum annuum</name>
    <name type="common">Capsicum pepper</name>
    <dbReference type="NCBI Taxonomy" id="4072"/>
    <lineage>
        <taxon>Eukaryota</taxon>
        <taxon>Viridiplantae</taxon>
        <taxon>Streptophyta</taxon>
        <taxon>Embryophyta</taxon>
        <taxon>Tracheophyta</taxon>
        <taxon>Spermatophyta</taxon>
        <taxon>Magnoliopsida</taxon>
        <taxon>eudicotyledons</taxon>
        <taxon>Gunneridae</taxon>
        <taxon>Pentapetalae</taxon>
        <taxon>asterids</taxon>
        <taxon>lamiids</taxon>
        <taxon>Solanales</taxon>
        <taxon>Solanaceae</taxon>
        <taxon>Solanoideae</taxon>
        <taxon>Capsiceae</taxon>
        <taxon>Capsicum</taxon>
    </lineage>
</organism>
<dbReference type="Gramene" id="PHT93264">
    <property type="protein sequence ID" value="PHT93264"/>
    <property type="gene ID" value="T459_01146"/>
</dbReference>
<protein>
    <recommendedName>
        <fullName evidence="4">PB1 domain-containing protein</fullName>
    </recommendedName>
</protein>